<evidence type="ECO:0000313" key="1">
    <source>
        <dbReference type="EMBL" id="KAF6506176.1"/>
    </source>
</evidence>
<sequence length="135" mass="15198">MCQAFQYPCPLLNTESFSSNPELGCWLKGVDFQLHFCRAVTRPPPHLFQATAHSSTRLKKRHYVISGKRLSFHLLAFPFYPKGKEQRRLSFGSQVADSCGFGLQRSYNSRGTGRSREACTTAGCSRGSEEEMTNL</sequence>
<accession>A0A7J8KBC3</accession>
<comment type="caution">
    <text evidence="1">The sequence shown here is derived from an EMBL/GenBank/DDBJ whole genome shotgun (WGS) entry which is preliminary data.</text>
</comment>
<keyword evidence="2" id="KW-1185">Reference proteome</keyword>
<evidence type="ECO:0000313" key="2">
    <source>
        <dbReference type="Proteomes" id="UP000593571"/>
    </source>
</evidence>
<dbReference type="Proteomes" id="UP000593571">
    <property type="component" value="Unassembled WGS sequence"/>
</dbReference>
<gene>
    <name evidence="1" type="ORF">HJG63_007986</name>
</gene>
<organism evidence="1 2">
    <name type="scientific">Rousettus aegyptiacus</name>
    <name type="common">Egyptian fruit bat</name>
    <name type="synonym">Pteropus aegyptiacus</name>
    <dbReference type="NCBI Taxonomy" id="9407"/>
    <lineage>
        <taxon>Eukaryota</taxon>
        <taxon>Metazoa</taxon>
        <taxon>Chordata</taxon>
        <taxon>Craniata</taxon>
        <taxon>Vertebrata</taxon>
        <taxon>Euteleostomi</taxon>
        <taxon>Mammalia</taxon>
        <taxon>Eutheria</taxon>
        <taxon>Laurasiatheria</taxon>
        <taxon>Chiroptera</taxon>
        <taxon>Yinpterochiroptera</taxon>
        <taxon>Pteropodoidea</taxon>
        <taxon>Pteropodidae</taxon>
        <taxon>Rousettinae</taxon>
        <taxon>Rousettus</taxon>
    </lineage>
</organism>
<name>A0A7J8KBC3_ROUAE</name>
<protein>
    <submittedName>
        <fullName evidence="1">Uncharacterized protein</fullName>
    </submittedName>
</protein>
<proteinExistence type="predicted"/>
<dbReference type="EMBL" id="JACASE010000001">
    <property type="protein sequence ID" value="KAF6506176.1"/>
    <property type="molecule type" value="Genomic_DNA"/>
</dbReference>
<dbReference type="AlphaFoldDB" id="A0A7J8KBC3"/>
<reference evidence="1 2" key="1">
    <citation type="journal article" date="2020" name="Nature">
        <title>Six reference-quality genomes reveal evolution of bat adaptations.</title>
        <authorList>
            <person name="Jebb D."/>
            <person name="Huang Z."/>
            <person name="Pippel M."/>
            <person name="Hughes G.M."/>
            <person name="Lavrichenko K."/>
            <person name="Devanna P."/>
            <person name="Winkler S."/>
            <person name="Jermiin L.S."/>
            <person name="Skirmuntt E.C."/>
            <person name="Katzourakis A."/>
            <person name="Burkitt-Gray L."/>
            <person name="Ray D.A."/>
            <person name="Sullivan K.A.M."/>
            <person name="Roscito J.G."/>
            <person name="Kirilenko B.M."/>
            <person name="Davalos L.M."/>
            <person name="Corthals A.P."/>
            <person name="Power M.L."/>
            <person name="Jones G."/>
            <person name="Ransome R.D."/>
            <person name="Dechmann D.K.N."/>
            <person name="Locatelli A.G."/>
            <person name="Puechmaille S.J."/>
            <person name="Fedrigo O."/>
            <person name="Jarvis E.D."/>
            <person name="Hiller M."/>
            <person name="Vernes S.C."/>
            <person name="Myers E.W."/>
            <person name="Teeling E.C."/>
        </authorList>
    </citation>
    <scope>NUCLEOTIDE SEQUENCE [LARGE SCALE GENOMIC DNA]</scope>
    <source>
        <strain evidence="1">MRouAeg1</strain>
        <tissue evidence="1">Muscle</tissue>
    </source>
</reference>